<comment type="catalytic activity">
    <reaction evidence="5">
        <text>NAD(+) + NADPH + H(+)(in) = NADH + NADP(+) + H(+)(out)</text>
        <dbReference type="Rhea" id="RHEA:47992"/>
        <dbReference type="ChEBI" id="CHEBI:15378"/>
        <dbReference type="ChEBI" id="CHEBI:57540"/>
        <dbReference type="ChEBI" id="CHEBI:57783"/>
        <dbReference type="ChEBI" id="CHEBI:57945"/>
        <dbReference type="ChEBI" id="CHEBI:58349"/>
        <dbReference type="EC" id="7.1.1.1"/>
    </reaction>
</comment>
<keyword evidence="4" id="KW-0520">NAD</keyword>
<dbReference type="AlphaFoldDB" id="A0A382YIG5"/>
<evidence type="ECO:0000256" key="3">
    <source>
        <dbReference type="ARBA" id="ARBA00022967"/>
    </source>
</evidence>
<evidence type="ECO:0000256" key="2">
    <source>
        <dbReference type="ARBA" id="ARBA00022857"/>
    </source>
</evidence>
<dbReference type="PANTHER" id="PTHR10160:SF19">
    <property type="entry name" value="PROTON-TRANSLOCATING NAD(P)(+) TRANSHYDROGENASE"/>
    <property type="match status" value="1"/>
</dbReference>
<feature type="domain" description="Alanine dehydrogenase/pyridine nucleotide transhydrogenase NAD(H)-binding" evidence="6">
    <location>
        <begin position="1"/>
        <end position="83"/>
    </location>
</feature>
<dbReference type="EMBL" id="UINC01175805">
    <property type="protein sequence ID" value="SVD82615.1"/>
    <property type="molecule type" value="Genomic_DNA"/>
</dbReference>
<organism evidence="7">
    <name type="scientific">marine metagenome</name>
    <dbReference type="NCBI Taxonomy" id="408172"/>
    <lineage>
        <taxon>unclassified sequences</taxon>
        <taxon>metagenomes</taxon>
        <taxon>ecological metagenomes</taxon>
    </lineage>
</organism>
<dbReference type="InterPro" id="IPR007698">
    <property type="entry name" value="AlaDH/PNT_NAD(H)-bd"/>
</dbReference>
<keyword evidence="2" id="KW-0521">NADP</keyword>
<dbReference type="PANTHER" id="PTHR10160">
    <property type="entry name" value="NAD(P) TRANSHYDROGENASE"/>
    <property type="match status" value="1"/>
</dbReference>
<sequence>DLAAINGGNCELTKLDEIINHKGVLIDGTSNIPSTMSFHASELYAKNIYNFIEHILNNEEKKLNKKEEITAGATLIDNGAINNDLINKFLEGK</sequence>
<name>A0A382YIG5_9ZZZZ</name>
<protein>
    <recommendedName>
        <fullName evidence="1">proton-translocating NAD(P)(+) transhydrogenase</fullName>
        <ecNumber evidence="1">7.1.1.1</ecNumber>
    </recommendedName>
</protein>
<gene>
    <name evidence="7" type="ORF">METZ01_LOCUS435469</name>
</gene>
<dbReference type="GO" id="GO:0006740">
    <property type="term" value="P:NADPH regeneration"/>
    <property type="evidence" value="ECO:0007669"/>
    <property type="project" value="TreeGrafter"/>
</dbReference>
<evidence type="ECO:0000259" key="6">
    <source>
        <dbReference type="Pfam" id="PF01262"/>
    </source>
</evidence>
<dbReference type="Pfam" id="PF01262">
    <property type="entry name" value="AlaDh_PNT_C"/>
    <property type="match status" value="1"/>
</dbReference>
<dbReference type="Gene3D" id="3.40.50.720">
    <property type="entry name" value="NAD(P)-binding Rossmann-like Domain"/>
    <property type="match status" value="1"/>
</dbReference>
<reference evidence="7" key="1">
    <citation type="submission" date="2018-05" db="EMBL/GenBank/DDBJ databases">
        <authorList>
            <person name="Lanie J.A."/>
            <person name="Ng W.-L."/>
            <person name="Kazmierczak K.M."/>
            <person name="Andrzejewski T.M."/>
            <person name="Davidsen T.M."/>
            <person name="Wayne K.J."/>
            <person name="Tettelin H."/>
            <person name="Glass J.I."/>
            <person name="Rusch D."/>
            <person name="Podicherti R."/>
            <person name="Tsui H.-C.T."/>
            <person name="Winkler M.E."/>
        </authorList>
    </citation>
    <scope>NUCLEOTIDE SEQUENCE</scope>
</reference>
<dbReference type="EC" id="7.1.1.1" evidence="1"/>
<evidence type="ECO:0000313" key="7">
    <source>
        <dbReference type="EMBL" id="SVD82615.1"/>
    </source>
</evidence>
<accession>A0A382YIG5</accession>
<dbReference type="GO" id="GO:0008750">
    <property type="term" value="F:proton-translocating NAD(P)+ transhydrogenase activity"/>
    <property type="evidence" value="ECO:0007669"/>
    <property type="project" value="UniProtKB-EC"/>
</dbReference>
<feature type="non-terminal residue" evidence="7">
    <location>
        <position position="1"/>
    </location>
</feature>
<dbReference type="GO" id="GO:0050661">
    <property type="term" value="F:NADP binding"/>
    <property type="evidence" value="ECO:0007669"/>
    <property type="project" value="TreeGrafter"/>
</dbReference>
<keyword evidence="3" id="KW-1278">Translocase</keyword>
<proteinExistence type="predicted"/>
<evidence type="ECO:0000256" key="1">
    <source>
        <dbReference type="ARBA" id="ARBA00012943"/>
    </source>
</evidence>
<evidence type="ECO:0000256" key="4">
    <source>
        <dbReference type="ARBA" id="ARBA00023027"/>
    </source>
</evidence>
<evidence type="ECO:0000256" key="5">
    <source>
        <dbReference type="ARBA" id="ARBA00048202"/>
    </source>
</evidence>